<evidence type="ECO:0000256" key="1">
    <source>
        <dbReference type="SAM" id="MobiDB-lite"/>
    </source>
</evidence>
<proteinExistence type="predicted"/>
<dbReference type="GO" id="GO:0046872">
    <property type="term" value="F:metal ion binding"/>
    <property type="evidence" value="ECO:0007669"/>
    <property type="project" value="InterPro"/>
</dbReference>
<comment type="caution">
    <text evidence="4">The sequence shown here is derived from an EMBL/GenBank/DDBJ whole genome shotgun (WGS) entry which is preliminary data.</text>
</comment>
<dbReference type="Pfam" id="PF05193">
    <property type="entry name" value="Peptidase_M16_C"/>
    <property type="match status" value="1"/>
</dbReference>
<evidence type="ECO:0000313" key="4">
    <source>
        <dbReference type="EMBL" id="ETO17622.1"/>
    </source>
</evidence>
<gene>
    <name evidence="4" type="ORF">RFI_19698</name>
</gene>
<dbReference type="Gene3D" id="3.30.830.10">
    <property type="entry name" value="Metalloenzyme, LuxS/M16 peptidase-like"/>
    <property type="match status" value="1"/>
</dbReference>
<reference evidence="4 5" key="1">
    <citation type="journal article" date="2013" name="Curr. Biol.">
        <title>The Genome of the Foraminiferan Reticulomyxa filosa.</title>
        <authorList>
            <person name="Glockner G."/>
            <person name="Hulsmann N."/>
            <person name="Schleicher M."/>
            <person name="Noegel A.A."/>
            <person name="Eichinger L."/>
            <person name="Gallinger C."/>
            <person name="Pawlowski J."/>
            <person name="Sierra R."/>
            <person name="Euteneuer U."/>
            <person name="Pillet L."/>
            <person name="Moustafa A."/>
            <person name="Platzer M."/>
            <person name="Groth M."/>
            <person name="Szafranski K."/>
            <person name="Schliwa M."/>
        </authorList>
    </citation>
    <scope>NUCLEOTIDE SEQUENCE [LARGE SCALE GENOMIC DNA]</scope>
</reference>
<feature type="region of interest" description="Disordered" evidence="1">
    <location>
        <begin position="91"/>
        <end position="136"/>
    </location>
</feature>
<keyword evidence="2" id="KW-1133">Transmembrane helix</keyword>
<keyword evidence="5" id="KW-1185">Reference proteome</keyword>
<dbReference type="OrthoDB" id="952271at2759"/>
<protein>
    <submittedName>
        <fullName evidence="4">Insulin degrading enzyme</fullName>
    </submittedName>
</protein>
<evidence type="ECO:0000313" key="5">
    <source>
        <dbReference type="Proteomes" id="UP000023152"/>
    </source>
</evidence>
<feature type="transmembrane region" description="Helical" evidence="2">
    <location>
        <begin position="7"/>
        <end position="26"/>
    </location>
</feature>
<dbReference type="SUPFAM" id="SSF63411">
    <property type="entry name" value="LuxS/MPP-like metallohydrolase"/>
    <property type="match status" value="1"/>
</dbReference>
<keyword evidence="2" id="KW-0472">Membrane</keyword>
<name>X6MVY2_RETFI</name>
<feature type="compositionally biased region" description="Polar residues" evidence="1">
    <location>
        <begin position="95"/>
        <end position="123"/>
    </location>
</feature>
<dbReference type="PANTHER" id="PTHR43690">
    <property type="entry name" value="NARDILYSIN"/>
    <property type="match status" value="1"/>
</dbReference>
<dbReference type="InterPro" id="IPR011249">
    <property type="entry name" value="Metalloenz_LuxS/M16"/>
</dbReference>
<dbReference type="InterPro" id="IPR007863">
    <property type="entry name" value="Peptidase_M16_C"/>
</dbReference>
<dbReference type="PANTHER" id="PTHR43690:SF17">
    <property type="entry name" value="PROTEIN YHJJ"/>
    <property type="match status" value="1"/>
</dbReference>
<feature type="domain" description="Peptidase M16 C-terminal" evidence="3">
    <location>
        <begin position="51"/>
        <end position="113"/>
    </location>
</feature>
<keyword evidence="2" id="KW-0812">Transmembrane</keyword>
<organism evidence="4 5">
    <name type="scientific">Reticulomyxa filosa</name>
    <dbReference type="NCBI Taxonomy" id="46433"/>
    <lineage>
        <taxon>Eukaryota</taxon>
        <taxon>Sar</taxon>
        <taxon>Rhizaria</taxon>
        <taxon>Retaria</taxon>
        <taxon>Foraminifera</taxon>
        <taxon>Monothalamids</taxon>
        <taxon>Reticulomyxidae</taxon>
        <taxon>Reticulomyxa</taxon>
    </lineage>
</organism>
<evidence type="ECO:0000256" key="2">
    <source>
        <dbReference type="SAM" id="Phobius"/>
    </source>
</evidence>
<dbReference type="Proteomes" id="UP000023152">
    <property type="component" value="Unassembled WGS sequence"/>
</dbReference>
<dbReference type="AlphaFoldDB" id="X6MVY2"/>
<dbReference type="EMBL" id="ASPP01016284">
    <property type="protein sequence ID" value="ETO17622.1"/>
    <property type="molecule type" value="Genomic_DNA"/>
</dbReference>
<sequence>MYMYICLYIYLFIIYLYIYYIIQFVINKLKKSWGNKNSLKDTPALSKKNAHEEMKEFYKKYYRSDRMSLVVHSDCEISQVKDFVEKTFSAIPGGPSSNTDSTHNVNTDANHNTSNKRSTANNDTRSDDHFSLRLEPNPLSPTFGQLFRVDSLHEMYSVEYKKKKKMKITR</sequence>
<accession>X6MVY2</accession>
<dbReference type="InterPro" id="IPR050626">
    <property type="entry name" value="Peptidase_M16"/>
</dbReference>
<evidence type="ECO:0000259" key="3">
    <source>
        <dbReference type="Pfam" id="PF05193"/>
    </source>
</evidence>